<dbReference type="InterPro" id="IPR049452">
    <property type="entry name" value="Anoctamin_TM"/>
</dbReference>
<proteinExistence type="predicted"/>
<evidence type="ECO:0000256" key="3">
    <source>
        <dbReference type="ARBA" id="ARBA00022989"/>
    </source>
</evidence>
<feature type="domain" description="Anoctamin transmembrane" evidence="6">
    <location>
        <begin position="169"/>
        <end position="622"/>
    </location>
</feature>
<name>A0A024TSW0_9STRA</name>
<dbReference type="InterPro" id="IPR007632">
    <property type="entry name" value="Anoctamin"/>
</dbReference>
<keyword evidence="4 5" id="KW-0472">Membrane</keyword>
<dbReference type="GeneID" id="20086977"/>
<accession>A0A024TSW0</accession>
<feature type="transmembrane region" description="Helical" evidence="5">
    <location>
        <begin position="554"/>
        <end position="573"/>
    </location>
</feature>
<evidence type="ECO:0000256" key="1">
    <source>
        <dbReference type="ARBA" id="ARBA00004141"/>
    </source>
</evidence>
<feature type="transmembrane region" description="Helical" evidence="5">
    <location>
        <begin position="287"/>
        <end position="306"/>
    </location>
</feature>
<feature type="transmembrane region" description="Helical" evidence="5">
    <location>
        <begin position="180"/>
        <end position="203"/>
    </location>
</feature>
<evidence type="ECO:0000259" key="6">
    <source>
        <dbReference type="Pfam" id="PF04547"/>
    </source>
</evidence>
<dbReference type="AlphaFoldDB" id="A0A024TSW0"/>
<evidence type="ECO:0000256" key="4">
    <source>
        <dbReference type="ARBA" id="ARBA00023136"/>
    </source>
</evidence>
<dbReference type="GO" id="GO:0016020">
    <property type="term" value="C:membrane"/>
    <property type="evidence" value="ECO:0007669"/>
    <property type="project" value="UniProtKB-SubCell"/>
</dbReference>
<dbReference type="Pfam" id="PF04547">
    <property type="entry name" value="Anoctamin"/>
    <property type="match status" value="1"/>
</dbReference>
<dbReference type="PANTHER" id="PTHR12308">
    <property type="entry name" value="ANOCTAMIN"/>
    <property type="match status" value="1"/>
</dbReference>
<dbReference type="RefSeq" id="XP_008874364.1">
    <property type="nucleotide sequence ID" value="XM_008876142.1"/>
</dbReference>
<evidence type="ECO:0000256" key="5">
    <source>
        <dbReference type="SAM" id="Phobius"/>
    </source>
</evidence>
<comment type="subcellular location">
    <subcellularLocation>
        <location evidence="1">Membrane</location>
        <topology evidence="1">Multi-pass membrane protein</topology>
    </subcellularLocation>
</comment>
<gene>
    <name evidence="7" type="ORF">H310_09927</name>
</gene>
<dbReference type="GO" id="GO:0005254">
    <property type="term" value="F:chloride channel activity"/>
    <property type="evidence" value="ECO:0007669"/>
    <property type="project" value="TreeGrafter"/>
</dbReference>
<keyword evidence="2 5" id="KW-0812">Transmembrane</keyword>
<dbReference type="eggNOG" id="KOG2513">
    <property type="taxonomic scope" value="Eukaryota"/>
</dbReference>
<sequence length="640" mass="73750">MHEICVQAQVHVAADDPSHVPEHQVERLATFAHVMKDKGLDVELIRVGNDKTTTLTHTYLLLLGISAASVEEKIAASLPDEYKFVHTLPGSARTQQVILATLREATVDDNLYLGDENLELAFHAQEKLFPQLQAHLKVSLFPLHNEDARHHLIKKWHAAPLYAIPFESIHSYFGPELSMYFIWLDFYTRFLVIPSACGAALFAMEYCGIATSVYVWPYTILFAISTSIFVDAWKKTQRATEFTWQYMPIDDTYSEPRAAFVGEWMQDSITGELVFDTPHWKRMTTRLCVTLPLVLLMCSFVLLYVLGLELFYDHNRHWFPMCYDRQDENDTTMCGWILQGPSVLNAILIEVMDMLYLRLARWLTNLENYRTAAEFENQLIIKRMPFHFININASLLYLAFVAQDMERLRRRLWILMVGMQCLDNVKEVAMPYLMVWLHGGLHSGHANDHVHSTKEERVEHILLQKQQSRYADTFSDFKVMITRATLMAHAPLQEMMIQYGYVTLYAPVFPLAPLFALLNNVIEARSDLFKLVNVYGMQRPYAKHVHGIGVWERVLFMISIVAVLVNCGLLGVYELPKLAPTLSDVYKCCLVVLLEHVVLLIKLCVNWSNKEASLWTAADHRRKYFDLQSIHMKQALQKAA</sequence>
<keyword evidence="3 5" id="KW-1133">Transmembrane helix</keyword>
<feature type="transmembrane region" description="Helical" evidence="5">
    <location>
        <begin position="215"/>
        <end position="233"/>
    </location>
</feature>
<dbReference type="OrthoDB" id="296386at2759"/>
<organism evidence="7">
    <name type="scientific">Aphanomyces invadans</name>
    <dbReference type="NCBI Taxonomy" id="157072"/>
    <lineage>
        <taxon>Eukaryota</taxon>
        <taxon>Sar</taxon>
        <taxon>Stramenopiles</taxon>
        <taxon>Oomycota</taxon>
        <taxon>Saprolegniomycetes</taxon>
        <taxon>Saprolegniales</taxon>
        <taxon>Verrucalvaceae</taxon>
        <taxon>Aphanomyces</taxon>
    </lineage>
</organism>
<dbReference type="VEuPathDB" id="FungiDB:H310_09927"/>
<reference evidence="7" key="1">
    <citation type="submission" date="2013-12" db="EMBL/GenBank/DDBJ databases">
        <title>The Genome Sequence of Aphanomyces invadans NJM9701.</title>
        <authorList>
            <consortium name="The Broad Institute Genomics Platform"/>
            <person name="Russ C."/>
            <person name="Tyler B."/>
            <person name="van West P."/>
            <person name="Dieguez-Uribeondo J."/>
            <person name="Young S.K."/>
            <person name="Zeng Q."/>
            <person name="Gargeya S."/>
            <person name="Fitzgerald M."/>
            <person name="Abouelleil A."/>
            <person name="Alvarado L."/>
            <person name="Chapman S.B."/>
            <person name="Gainer-Dewar J."/>
            <person name="Goldberg J."/>
            <person name="Griggs A."/>
            <person name="Gujja S."/>
            <person name="Hansen M."/>
            <person name="Howarth C."/>
            <person name="Imamovic A."/>
            <person name="Ireland A."/>
            <person name="Larimer J."/>
            <person name="McCowan C."/>
            <person name="Murphy C."/>
            <person name="Pearson M."/>
            <person name="Poon T.W."/>
            <person name="Priest M."/>
            <person name="Roberts A."/>
            <person name="Saif S."/>
            <person name="Shea T."/>
            <person name="Sykes S."/>
            <person name="Wortman J."/>
            <person name="Nusbaum C."/>
            <person name="Birren B."/>
        </authorList>
    </citation>
    <scope>NUCLEOTIDE SEQUENCE [LARGE SCALE GENOMIC DNA]</scope>
    <source>
        <strain evidence="7">NJM9701</strain>
    </source>
</reference>
<evidence type="ECO:0000256" key="2">
    <source>
        <dbReference type="ARBA" id="ARBA00022692"/>
    </source>
</evidence>
<feature type="transmembrane region" description="Helical" evidence="5">
    <location>
        <begin position="384"/>
        <end position="402"/>
    </location>
</feature>
<dbReference type="PANTHER" id="PTHR12308:SF73">
    <property type="entry name" value="ANOCTAMIN"/>
    <property type="match status" value="1"/>
</dbReference>
<protein>
    <recommendedName>
        <fullName evidence="6">Anoctamin transmembrane domain-containing protein</fullName>
    </recommendedName>
</protein>
<dbReference type="EMBL" id="KI913974">
    <property type="protein sequence ID" value="ETV97118.1"/>
    <property type="molecule type" value="Genomic_DNA"/>
</dbReference>
<evidence type="ECO:0000313" key="7">
    <source>
        <dbReference type="EMBL" id="ETV97118.1"/>
    </source>
</evidence>